<evidence type="ECO:0000313" key="3">
    <source>
        <dbReference type="Proteomes" id="UP000471521"/>
    </source>
</evidence>
<dbReference type="Proteomes" id="UP000471521">
    <property type="component" value="Unassembled WGS sequence"/>
</dbReference>
<dbReference type="RefSeq" id="WP_159525753.1">
    <property type="nucleotide sequence ID" value="NZ_WUUU01000032.1"/>
</dbReference>
<gene>
    <name evidence="2" type="ORF">GRX66_06115</name>
</gene>
<accession>A0A6B0SF46</accession>
<sequence length="130" mass="13324">MADDGADDEADDSFSLSLPPIRLPPLFPADFRILWPSPGEKLRGRVTRRGVAAALVAFDLVDAVLAVSADSTVLAAVRVVGGALLAATTFGTAGVGYVWEAAAVIAGVGELTVVPTLTLLLLAGLVRDVL</sequence>
<feature type="transmembrane region" description="Helical" evidence="1">
    <location>
        <begin position="51"/>
        <end position="69"/>
    </location>
</feature>
<keyword evidence="1" id="KW-0812">Transmembrane</keyword>
<proteinExistence type="predicted"/>
<keyword evidence="3" id="KW-1185">Reference proteome</keyword>
<name>A0A6B0SF46_9EURY</name>
<keyword evidence="1" id="KW-0472">Membrane</keyword>
<organism evidence="2 3">
    <name type="scientific">Halobacterium bonnevillei</name>
    <dbReference type="NCBI Taxonomy" id="2692200"/>
    <lineage>
        <taxon>Archaea</taxon>
        <taxon>Methanobacteriati</taxon>
        <taxon>Methanobacteriota</taxon>
        <taxon>Stenosarchaea group</taxon>
        <taxon>Halobacteria</taxon>
        <taxon>Halobacteriales</taxon>
        <taxon>Halobacteriaceae</taxon>
        <taxon>Halobacterium</taxon>
    </lineage>
</organism>
<reference evidence="2 3" key="1">
    <citation type="submission" date="2019-12" db="EMBL/GenBank/DDBJ databases">
        <title>Isolation and characterization of three novel carbon monoxide-oxidizing members of Halobacteria from salione crusts and soils.</title>
        <authorList>
            <person name="Myers M.R."/>
            <person name="King G.M."/>
        </authorList>
    </citation>
    <scope>NUCLEOTIDE SEQUENCE [LARGE SCALE GENOMIC DNA]</scope>
    <source>
        <strain evidence="2 3">PCN9</strain>
    </source>
</reference>
<evidence type="ECO:0000313" key="2">
    <source>
        <dbReference type="EMBL" id="MXR20198.1"/>
    </source>
</evidence>
<dbReference type="EMBL" id="WUUU01000032">
    <property type="protein sequence ID" value="MXR20198.1"/>
    <property type="molecule type" value="Genomic_DNA"/>
</dbReference>
<evidence type="ECO:0000256" key="1">
    <source>
        <dbReference type="SAM" id="Phobius"/>
    </source>
</evidence>
<feature type="transmembrane region" description="Helical" evidence="1">
    <location>
        <begin position="75"/>
        <end position="97"/>
    </location>
</feature>
<comment type="caution">
    <text evidence="2">The sequence shown here is derived from an EMBL/GenBank/DDBJ whole genome shotgun (WGS) entry which is preliminary data.</text>
</comment>
<keyword evidence="1" id="KW-1133">Transmembrane helix</keyword>
<dbReference type="AlphaFoldDB" id="A0A6B0SF46"/>
<feature type="transmembrane region" description="Helical" evidence="1">
    <location>
        <begin position="104"/>
        <end position="126"/>
    </location>
</feature>
<protein>
    <submittedName>
        <fullName evidence="2">Uncharacterized protein</fullName>
    </submittedName>
</protein>